<dbReference type="EMBL" id="CAESAD010000005">
    <property type="protein sequence ID" value="CAB4340189.1"/>
    <property type="molecule type" value="Genomic_DNA"/>
</dbReference>
<dbReference type="AlphaFoldDB" id="A0A6J6QQ66"/>
<feature type="domain" description="Glutamine amidotransferase" evidence="1">
    <location>
        <begin position="24"/>
        <end position="186"/>
    </location>
</feature>
<dbReference type="PROSITE" id="PS51273">
    <property type="entry name" value="GATASE_TYPE_1"/>
    <property type="match status" value="1"/>
</dbReference>
<dbReference type="EMBL" id="CAFBQG010000017">
    <property type="protein sequence ID" value="CAB5045227.1"/>
    <property type="molecule type" value="Genomic_DNA"/>
</dbReference>
<proteinExistence type="predicted"/>
<evidence type="ECO:0000313" key="4">
    <source>
        <dbReference type="EMBL" id="CAB4711733.1"/>
    </source>
</evidence>
<evidence type="ECO:0000313" key="2">
    <source>
        <dbReference type="EMBL" id="CAB4338785.1"/>
    </source>
</evidence>
<organism evidence="4">
    <name type="scientific">freshwater metagenome</name>
    <dbReference type="NCBI Taxonomy" id="449393"/>
    <lineage>
        <taxon>unclassified sequences</taxon>
        <taxon>metagenomes</taxon>
        <taxon>ecological metagenomes</taxon>
    </lineage>
</organism>
<sequence>MKPIVLVVQNEIDDPVALVGDWIAEVGVDIEVIHAYRGESVPASLPAHISGAIAMGGYMGANDDIEFPWLTDARSLMKDVIAHDVPFFGICLGGQVLATAVDGIVGPTPVPEIGVATFRVSQSASDDAVFGHLAGKDVIAAEWHKDYITDLPDDAVVLAGNDVCPVQAFRIGKNVYGVQFHPEIDSEIFSSWAATDDELAKIDHTIEQACVQVANAEAELIATWKPAFQAWAHLVKDQQANSL</sequence>
<dbReference type="GO" id="GO:0005829">
    <property type="term" value="C:cytosol"/>
    <property type="evidence" value="ECO:0007669"/>
    <property type="project" value="TreeGrafter"/>
</dbReference>
<dbReference type="Gene3D" id="3.40.50.880">
    <property type="match status" value="1"/>
</dbReference>
<dbReference type="PANTHER" id="PTHR42695:SF5">
    <property type="entry name" value="GLUTAMINE AMIDOTRANSFERASE YLR126C-RELATED"/>
    <property type="match status" value="1"/>
</dbReference>
<dbReference type="SUPFAM" id="SSF52317">
    <property type="entry name" value="Class I glutamine amidotransferase-like"/>
    <property type="match status" value="1"/>
</dbReference>
<dbReference type="Pfam" id="PF00117">
    <property type="entry name" value="GATase"/>
    <property type="match status" value="1"/>
</dbReference>
<evidence type="ECO:0000313" key="5">
    <source>
        <dbReference type="EMBL" id="CAB4812935.1"/>
    </source>
</evidence>
<protein>
    <submittedName>
        <fullName evidence="4">Unannotated protein</fullName>
    </submittedName>
</protein>
<evidence type="ECO:0000259" key="1">
    <source>
        <dbReference type="Pfam" id="PF00117"/>
    </source>
</evidence>
<evidence type="ECO:0000313" key="3">
    <source>
        <dbReference type="EMBL" id="CAB4340189.1"/>
    </source>
</evidence>
<reference evidence="4" key="1">
    <citation type="submission" date="2020-05" db="EMBL/GenBank/DDBJ databases">
        <authorList>
            <person name="Chiriac C."/>
            <person name="Salcher M."/>
            <person name="Ghai R."/>
            <person name="Kavagutti S V."/>
        </authorList>
    </citation>
    <scope>NUCLEOTIDE SEQUENCE</scope>
</reference>
<dbReference type="PANTHER" id="PTHR42695">
    <property type="entry name" value="GLUTAMINE AMIDOTRANSFERASE YLR126C-RELATED"/>
    <property type="match status" value="1"/>
</dbReference>
<name>A0A6J6QQ66_9ZZZZ</name>
<dbReference type="InterPro" id="IPR044992">
    <property type="entry name" value="ChyE-like"/>
</dbReference>
<evidence type="ECO:0000313" key="6">
    <source>
        <dbReference type="EMBL" id="CAB4850280.1"/>
    </source>
</evidence>
<dbReference type="EMBL" id="CAEZYC010000051">
    <property type="protein sequence ID" value="CAB4711733.1"/>
    <property type="molecule type" value="Genomic_DNA"/>
</dbReference>
<evidence type="ECO:0000313" key="8">
    <source>
        <dbReference type="EMBL" id="CAB5045227.1"/>
    </source>
</evidence>
<dbReference type="EMBL" id="CAESAI010000016">
    <property type="protein sequence ID" value="CAB4338785.1"/>
    <property type="molecule type" value="Genomic_DNA"/>
</dbReference>
<gene>
    <name evidence="4" type="ORF">UFOPK2648_00931</name>
    <name evidence="5" type="ORF">UFOPK3037_01440</name>
    <name evidence="6" type="ORF">UFOPK3278_01209</name>
    <name evidence="2" type="ORF">UFOPK3406_00807</name>
    <name evidence="3" type="ORF">UFOPK3925_00915</name>
    <name evidence="7" type="ORF">UFOPK4097_00576</name>
    <name evidence="8" type="ORF">UFOPK4301_00242</name>
</gene>
<dbReference type="EMBL" id="CAFAAO010000024">
    <property type="protein sequence ID" value="CAB4812935.1"/>
    <property type="molecule type" value="Genomic_DNA"/>
</dbReference>
<evidence type="ECO:0000313" key="7">
    <source>
        <dbReference type="EMBL" id="CAB5015368.1"/>
    </source>
</evidence>
<dbReference type="EMBL" id="CAFBIX010000064">
    <property type="protein sequence ID" value="CAB4850280.1"/>
    <property type="molecule type" value="Genomic_DNA"/>
</dbReference>
<dbReference type="EMBL" id="CAFBPK010000006">
    <property type="protein sequence ID" value="CAB5015368.1"/>
    <property type="molecule type" value="Genomic_DNA"/>
</dbReference>
<dbReference type="InterPro" id="IPR017926">
    <property type="entry name" value="GATASE"/>
</dbReference>
<dbReference type="InterPro" id="IPR029062">
    <property type="entry name" value="Class_I_gatase-like"/>
</dbReference>
<accession>A0A6J6QQ66</accession>
<dbReference type="CDD" id="cd01741">
    <property type="entry name" value="GATase1_1"/>
    <property type="match status" value="1"/>
</dbReference>